<name>A0ABY8UFB3_TETOB</name>
<feature type="compositionally biased region" description="Polar residues" evidence="1">
    <location>
        <begin position="116"/>
        <end position="127"/>
    </location>
</feature>
<proteinExistence type="predicted"/>
<accession>A0ABY8UFB3</accession>
<feature type="compositionally biased region" description="Basic and acidic residues" evidence="1">
    <location>
        <begin position="174"/>
        <end position="184"/>
    </location>
</feature>
<gene>
    <name evidence="2" type="ORF">OEZ85_005930</name>
</gene>
<feature type="compositionally biased region" description="Basic and acidic residues" evidence="1">
    <location>
        <begin position="330"/>
        <end position="339"/>
    </location>
</feature>
<protein>
    <submittedName>
        <fullName evidence="2">Uncharacterized protein</fullName>
    </submittedName>
</protein>
<reference evidence="2 3" key="1">
    <citation type="submission" date="2023-05" db="EMBL/GenBank/DDBJ databases">
        <title>A 100% complete, gapless, phased diploid assembly of the Scenedesmus obliquus UTEX 3031 genome.</title>
        <authorList>
            <person name="Biondi T.C."/>
            <person name="Hanschen E.R."/>
            <person name="Kwon T."/>
            <person name="Eng W."/>
            <person name="Kruse C.P.S."/>
            <person name="Koehler S.I."/>
            <person name="Kunde Y."/>
            <person name="Gleasner C.D."/>
            <person name="You Mak K.T."/>
            <person name="Polle J."/>
            <person name="Hovde B.T."/>
            <person name="Starkenburg S.R."/>
        </authorList>
    </citation>
    <scope>NUCLEOTIDE SEQUENCE [LARGE SCALE GENOMIC DNA]</scope>
    <source>
        <strain evidence="2 3">DOE0152z</strain>
    </source>
</reference>
<feature type="region of interest" description="Disordered" evidence="1">
    <location>
        <begin position="60"/>
        <end position="295"/>
    </location>
</feature>
<feature type="compositionally biased region" description="Polar residues" evidence="1">
    <location>
        <begin position="88"/>
        <end position="102"/>
    </location>
</feature>
<sequence>MSPACLSFRAAAAPASIHAVARRRPGAAAASNRALLPAAAPLLLSKPAFFSAPRRTAVLMRSSDSGEKNDDQLVSESGEILQGKQKMKTSPMSDDKQAQSAKQGGAPEGDRATAGQAAQPTGEQQQGGMAATEAGDEKTAGAEGQTGQAPGGPQEVSTGWEVPSSDTNPAMDPAESKKYTKRETQGSTQVPSSERETQGDADASNKGMAGAVGGAGGYGGGASEFGEGMDQMRAQGSSGGAEPGMKSASSSSSSDTAGRAGSVDGMPEGRLAAGDDAMNVGRADSAGAATSDSTAERVAQVYGVGAEAGAGVEEAEVYKKEAGQEDAGDEGARKAFEGA</sequence>
<dbReference type="EMBL" id="CP126218">
    <property type="protein sequence ID" value="WIA20069.1"/>
    <property type="molecule type" value="Genomic_DNA"/>
</dbReference>
<evidence type="ECO:0000313" key="3">
    <source>
        <dbReference type="Proteomes" id="UP001244341"/>
    </source>
</evidence>
<evidence type="ECO:0000256" key="1">
    <source>
        <dbReference type="SAM" id="MobiDB-lite"/>
    </source>
</evidence>
<dbReference type="Proteomes" id="UP001244341">
    <property type="component" value="Chromosome 11b"/>
</dbReference>
<keyword evidence="3" id="KW-1185">Reference proteome</keyword>
<evidence type="ECO:0000313" key="2">
    <source>
        <dbReference type="EMBL" id="WIA20069.1"/>
    </source>
</evidence>
<feature type="compositionally biased region" description="Low complexity" evidence="1">
    <location>
        <begin position="283"/>
        <end position="293"/>
    </location>
</feature>
<feature type="region of interest" description="Disordered" evidence="1">
    <location>
        <begin position="320"/>
        <end position="339"/>
    </location>
</feature>
<organism evidence="2 3">
    <name type="scientific">Tetradesmus obliquus</name>
    <name type="common">Green alga</name>
    <name type="synonym">Acutodesmus obliquus</name>
    <dbReference type="NCBI Taxonomy" id="3088"/>
    <lineage>
        <taxon>Eukaryota</taxon>
        <taxon>Viridiplantae</taxon>
        <taxon>Chlorophyta</taxon>
        <taxon>core chlorophytes</taxon>
        <taxon>Chlorophyceae</taxon>
        <taxon>CS clade</taxon>
        <taxon>Sphaeropleales</taxon>
        <taxon>Scenedesmaceae</taxon>
        <taxon>Tetradesmus</taxon>
    </lineage>
</organism>
<feature type="compositionally biased region" description="Gly residues" evidence="1">
    <location>
        <begin position="210"/>
        <end position="223"/>
    </location>
</feature>